<reference evidence="1 2" key="1">
    <citation type="submission" date="2014-04" db="EMBL/GenBank/DDBJ databases">
        <authorList>
            <person name="Sears C."/>
            <person name="Carroll K."/>
            <person name="Sack B.R."/>
            <person name="Qadri F."/>
            <person name="Myers L.L."/>
            <person name="Chung G.-T."/>
            <person name="Escheverria P."/>
            <person name="Fraser C.M."/>
            <person name="Sadzewicz L."/>
            <person name="Shefchek K.A."/>
            <person name="Tallon L."/>
            <person name="Das S.P."/>
            <person name="Daugherty S."/>
            <person name="Mongodin E.F."/>
        </authorList>
    </citation>
    <scope>NUCLEOTIDE SEQUENCE [LARGE SCALE GENOMIC DNA]</scope>
    <source>
        <strain evidence="1 2">3975 RP4</strain>
    </source>
</reference>
<name>A0A069SJ72_PHOVU</name>
<gene>
    <name evidence="1" type="ORF">M099_2280</name>
</gene>
<evidence type="ECO:0000313" key="1">
    <source>
        <dbReference type="EMBL" id="KDS53855.1"/>
    </source>
</evidence>
<dbReference type="Proteomes" id="UP000027661">
    <property type="component" value="Unassembled WGS sequence"/>
</dbReference>
<dbReference type="PATRIC" id="fig|1339352.3.peg.2196"/>
<accession>A0A069SJ72</accession>
<protein>
    <submittedName>
        <fullName evidence="1">Uncharacterized protein</fullName>
    </submittedName>
</protein>
<proteinExistence type="predicted"/>
<dbReference type="AlphaFoldDB" id="A0A069SJ72"/>
<comment type="caution">
    <text evidence="1">The sequence shown here is derived from an EMBL/GenBank/DDBJ whole genome shotgun (WGS) entry which is preliminary data.</text>
</comment>
<dbReference type="EMBL" id="JNHM01000028">
    <property type="protein sequence ID" value="KDS53855.1"/>
    <property type="molecule type" value="Genomic_DNA"/>
</dbReference>
<evidence type="ECO:0000313" key="2">
    <source>
        <dbReference type="Proteomes" id="UP000027661"/>
    </source>
</evidence>
<sequence>MVFKCFDEVDKTAWLYFLFAGIKPDFVDFFHTFVALSTGIYTPEMKKRICMWLIFS</sequence>
<organism evidence="1 2">
    <name type="scientific">Phocaeicola vulgatus str. 3975 RP4</name>
    <dbReference type="NCBI Taxonomy" id="1339352"/>
    <lineage>
        <taxon>Bacteria</taxon>
        <taxon>Pseudomonadati</taxon>
        <taxon>Bacteroidota</taxon>
        <taxon>Bacteroidia</taxon>
        <taxon>Bacteroidales</taxon>
        <taxon>Bacteroidaceae</taxon>
        <taxon>Phocaeicola</taxon>
    </lineage>
</organism>